<evidence type="ECO:0000256" key="1">
    <source>
        <dbReference type="SAM" id="Phobius"/>
    </source>
</evidence>
<evidence type="ECO:0000313" key="2">
    <source>
        <dbReference type="EMBL" id="KAH7998716.1"/>
    </source>
</evidence>
<reference evidence="2" key="1">
    <citation type="journal article" date="2020" name="Cell">
        <title>Large-Scale Comparative Analyses of Tick Genomes Elucidate Their Genetic Diversity and Vector Capacities.</title>
        <authorList>
            <consortium name="Tick Genome and Microbiome Consortium (TIGMIC)"/>
            <person name="Jia N."/>
            <person name="Wang J."/>
            <person name="Shi W."/>
            <person name="Du L."/>
            <person name="Sun Y."/>
            <person name="Zhan W."/>
            <person name="Jiang J.F."/>
            <person name="Wang Q."/>
            <person name="Zhang B."/>
            <person name="Ji P."/>
            <person name="Bell-Sakyi L."/>
            <person name="Cui X.M."/>
            <person name="Yuan T.T."/>
            <person name="Jiang B.G."/>
            <person name="Yang W.F."/>
            <person name="Lam T.T."/>
            <person name="Chang Q.C."/>
            <person name="Ding S.J."/>
            <person name="Wang X.J."/>
            <person name="Zhu J.G."/>
            <person name="Ruan X.D."/>
            <person name="Zhao L."/>
            <person name="Wei J.T."/>
            <person name="Ye R.Z."/>
            <person name="Que T.C."/>
            <person name="Du C.H."/>
            <person name="Zhou Y.H."/>
            <person name="Cheng J.X."/>
            <person name="Dai P.F."/>
            <person name="Guo W.B."/>
            <person name="Han X.H."/>
            <person name="Huang E.J."/>
            <person name="Li L.F."/>
            <person name="Wei W."/>
            <person name="Gao Y.C."/>
            <person name="Liu J.Z."/>
            <person name="Shao H.Z."/>
            <person name="Wang X."/>
            <person name="Wang C.C."/>
            <person name="Yang T.C."/>
            <person name="Huo Q.B."/>
            <person name="Li W."/>
            <person name="Chen H.Y."/>
            <person name="Chen S.E."/>
            <person name="Zhou L.G."/>
            <person name="Ni X.B."/>
            <person name="Tian J.H."/>
            <person name="Sheng Y."/>
            <person name="Liu T."/>
            <person name="Pan Y.S."/>
            <person name="Xia L.Y."/>
            <person name="Li J."/>
            <person name="Zhao F."/>
            <person name="Cao W.C."/>
        </authorList>
    </citation>
    <scope>NUCLEOTIDE SEQUENCE</scope>
    <source>
        <strain evidence="2">Rmic-2018</strain>
    </source>
</reference>
<organism evidence="2 3">
    <name type="scientific">Rhipicephalus microplus</name>
    <name type="common">Cattle tick</name>
    <name type="synonym">Boophilus microplus</name>
    <dbReference type="NCBI Taxonomy" id="6941"/>
    <lineage>
        <taxon>Eukaryota</taxon>
        <taxon>Metazoa</taxon>
        <taxon>Ecdysozoa</taxon>
        <taxon>Arthropoda</taxon>
        <taxon>Chelicerata</taxon>
        <taxon>Arachnida</taxon>
        <taxon>Acari</taxon>
        <taxon>Parasitiformes</taxon>
        <taxon>Ixodida</taxon>
        <taxon>Ixodoidea</taxon>
        <taxon>Ixodidae</taxon>
        <taxon>Rhipicephalinae</taxon>
        <taxon>Rhipicephalus</taxon>
        <taxon>Boophilus</taxon>
    </lineage>
</organism>
<dbReference type="Gene3D" id="3.40.50.1820">
    <property type="entry name" value="alpha/beta hydrolase"/>
    <property type="match status" value="1"/>
</dbReference>
<keyword evidence="1" id="KW-0472">Membrane</keyword>
<gene>
    <name evidence="2" type="ORF">HPB51_026389</name>
</gene>
<keyword evidence="1" id="KW-1133">Transmembrane helix</keyword>
<name>A0A9J6D2R6_RHIMP</name>
<dbReference type="SUPFAM" id="SSF53474">
    <property type="entry name" value="alpha/beta-Hydrolases"/>
    <property type="match status" value="1"/>
</dbReference>
<evidence type="ECO:0000313" key="3">
    <source>
        <dbReference type="Proteomes" id="UP000821866"/>
    </source>
</evidence>
<protein>
    <submittedName>
        <fullName evidence="2">Uncharacterized protein</fullName>
    </submittedName>
</protein>
<proteinExistence type="predicted"/>
<dbReference type="Proteomes" id="UP000821866">
    <property type="component" value="Unassembled WGS sequence"/>
</dbReference>
<keyword evidence="3" id="KW-1185">Reference proteome</keyword>
<reference evidence="2" key="2">
    <citation type="submission" date="2021-09" db="EMBL/GenBank/DDBJ databases">
        <authorList>
            <person name="Jia N."/>
            <person name="Wang J."/>
            <person name="Shi W."/>
            <person name="Du L."/>
            <person name="Sun Y."/>
            <person name="Zhan W."/>
            <person name="Jiang J."/>
            <person name="Wang Q."/>
            <person name="Zhang B."/>
            <person name="Ji P."/>
            <person name="Sakyi L.B."/>
            <person name="Cui X."/>
            <person name="Yuan T."/>
            <person name="Jiang B."/>
            <person name="Yang W."/>
            <person name="Lam T.T.-Y."/>
            <person name="Chang Q."/>
            <person name="Ding S."/>
            <person name="Wang X."/>
            <person name="Zhu J."/>
            <person name="Ruan X."/>
            <person name="Zhao L."/>
            <person name="Wei J."/>
            <person name="Que T."/>
            <person name="Du C."/>
            <person name="Cheng J."/>
            <person name="Dai P."/>
            <person name="Han X."/>
            <person name="Huang E."/>
            <person name="Gao Y."/>
            <person name="Liu J."/>
            <person name="Shao H."/>
            <person name="Ye R."/>
            <person name="Li L."/>
            <person name="Wei W."/>
            <person name="Wang X."/>
            <person name="Wang C."/>
            <person name="Huo Q."/>
            <person name="Li W."/>
            <person name="Guo W."/>
            <person name="Chen H."/>
            <person name="Chen S."/>
            <person name="Zhou L."/>
            <person name="Zhou L."/>
            <person name="Ni X."/>
            <person name="Tian J."/>
            <person name="Zhou Y."/>
            <person name="Sheng Y."/>
            <person name="Liu T."/>
            <person name="Pan Y."/>
            <person name="Xia L."/>
            <person name="Li J."/>
            <person name="Zhao F."/>
            <person name="Cao W."/>
        </authorList>
    </citation>
    <scope>NUCLEOTIDE SEQUENCE</scope>
    <source>
        <strain evidence="2">Rmic-2018</strain>
        <tissue evidence="2">Larvae</tissue>
    </source>
</reference>
<sequence>MLGNVALQDVLMAMSLVDKSASALNVDTDHMAAFGLGTGAFMLSLLLMSSTSATNALFRRAFLYVNAGPCPAAPIPWNTLDIGKAYMAQISRDPRLLPAKNLWTSRLPPFGGLRAALGGVGKLGAAHALRPHCHDWVVPQLKNDSFWPAYEVENFSRIFPESPVNEADVIITDICDSAERLLPHL</sequence>
<feature type="transmembrane region" description="Helical" evidence="1">
    <location>
        <begin position="31"/>
        <end position="50"/>
    </location>
</feature>
<dbReference type="EMBL" id="JABSTU010000244">
    <property type="protein sequence ID" value="KAH7998716.1"/>
    <property type="molecule type" value="Genomic_DNA"/>
</dbReference>
<accession>A0A9J6D2R6</accession>
<comment type="caution">
    <text evidence="2">The sequence shown here is derived from an EMBL/GenBank/DDBJ whole genome shotgun (WGS) entry which is preliminary data.</text>
</comment>
<dbReference type="InterPro" id="IPR029058">
    <property type="entry name" value="AB_hydrolase_fold"/>
</dbReference>
<dbReference type="AlphaFoldDB" id="A0A9J6D2R6"/>
<keyword evidence="1" id="KW-0812">Transmembrane</keyword>